<reference evidence="2" key="1">
    <citation type="submission" date="2020-05" db="EMBL/GenBank/DDBJ databases">
        <authorList>
            <person name="Zhu T."/>
            <person name="Keshari N."/>
            <person name="Lu X."/>
        </authorList>
    </citation>
    <scope>NUCLEOTIDE SEQUENCE</scope>
    <source>
        <strain evidence="2">NK1-12</strain>
    </source>
</reference>
<sequence>MPASEVFSHYHLPQSSFQSASQTPQQRQFDRQTNYQTNYQTRIGLSHSLLDLLRIVVVLTGFGLGIAAILAFQQLLIQIYFTCWQMALLFALIGLMVALLLGQFYISRRQIQAFNWSVMSSMTVTVFGLGVVLCIMSTTPGLT</sequence>
<gene>
    <name evidence="2" type="ORF">HJG54_29260</name>
</gene>
<keyword evidence="1" id="KW-1133">Transmembrane helix</keyword>
<dbReference type="RefSeq" id="WP_316436603.1">
    <property type="nucleotide sequence ID" value="NZ_CP053587.1"/>
</dbReference>
<feature type="transmembrane region" description="Helical" evidence="1">
    <location>
        <begin position="52"/>
        <end position="73"/>
    </location>
</feature>
<keyword evidence="1" id="KW-0812">Transmembrane</keyword>
<evidence type="ECO:0008006" key="3">
    <source>
        <dbReference type="Google" id="ProtNLM"/>
    </source>
</evidence>
<proteinExistence type="predicted"/>
<evidence type="ECO:0000313" key="2">
    <source>
        <dbReference type="EMBL" id="WNZ27009.1"/>
    </source>
</evidence>
<dbReference type="AlphaFoldDB" id="A0AA96WKP2"/>
<protein>
    <recommendedName>
        <fullName evidence="3">DUF202 domain-containing protein</fullName>
    </recommendedName>
</protein>
<evidence type="ECO:0000256" key="1">
    <source>
        <dbReference type="SAM" id="Phobius"/>
    </source>
</evidence>
<accession>A0AA96WKP2</accession>
<organism evidence="2">
    <name type="scientific">Leptolyngbya sp. NK1-12</name>
    <dbReference type="NCBI Taxonomy" id="2547451"/>
    <lineage>
        <taxon>Bacteria</taxon>
        <taxon>Bacillati</taxon>
        <taxon>Cyanobacteriota</taxon>
        <taxon>Cyanophyceae</taxon>
        <taxon>Leptolyngbyales</taxon>
        <taxon>Leptolyngbyaceae</taxon>
        <taxon>Leptolyngbya group</taxon>
        <taxon>Leptolyngbya</taxon>
    </lineage>
</organism>
<feature type="transmembrane region" description="Helical" evidence="1">
    <location>
        <begin position="79"/>
        <end position="101"/>
    </location>
</feature>
<dbReference type="EMBL" id="CP053587">
    <property type="protein sequence ID" value="WNZ27009.1"/>
    <property type="molecule type" value="Genomic_DNA"/>
</dbReference>
<feature type="transmembrane region" description="Helical" evidence="1">
    <location>
        <begin position="113"/>
        <end position="138"/>
    </location>
</feature>
<name>A0AA96WKP2_9CYAN</name>
<keyword evidence="1" id="KW-0472">Membrane</keyword>